<dbReference type="AlphaFoldDB" id="A0A5N5WT69"/>
<keyword evidence="3" id="KW-1185">Reference proteome</keyword>
<organism evidence="2 3">
    <name type="scientific">Aspergillus leporis</name>
    <dbReference type="NCBI Taxonomy" id="41062"/>
    <lineage>
        <taxon>Eukaryota</taxon>
        <taxon>Fungi</taxon>
        <taxon>Dikarya</taxon>
        <taxon>Ascomycota</taxon>
        <taxon>Pezizomycotina</taxon>
        <taxon>Eurotiomycetes</taxon>
        <taxon>Eurotiomycetidae</taxon>
        <taxon>Eurotiales</taxon>
        <taxon>Aspergillaceae</taxon>
        <taxon>Aspergillus</taxon>
        <taxon>Aspergillus subgen. Circumdati</taxon>
    </lineage>
</organism>
<accession>A0A5N5WT69</accession>
<feature type="compositionally biased region" description="Basic residues" evidence="1">
    <location>
        <begin position="16"/>
        <end position="33"/>
    </location>
</feature>
<feature type="compositionally biased region" description="Polar residues" evidence="1">
    <location>
        <begin position="1"/>
        <end position="15"/>
    </location>
</feature>
<protein>
    <submittedName>
        <fullName evidence="2">Uncharacterized protein</fullName>
    </submittedName>
</protein>
<reference evidence="2 3" key="1">
    <citation type="submission" date="2019-04" db="EMBL/GenBank/DDBJ databases">
        <title>Friends and foes A comparative genomics study of 23 Aspergillus species from section Flavi.</title>
        <authorList>
            <consortium name="DOE Joint Genome Institute"/>
            <person name="Kjaerbolling I."/>
            <person name="Vesth T."/>
            <person name="Frisvad J.C."/>
            <person name="Nybo J.L."/>
            <person name="Theobald S."/>
            <person name="Kildgaard S."/>
            <person name="Isbrandt T."/>
            <person name="Kuo A."/>
            <person name="Sato A."/>
            <person name="Lyhne E.K."/>
            <person name="Kogle M.E."/>
            <person name="Wiebenga A."/>
            <person name="Kun R.S."/>
            <person name="Lubbers R.J."/>
            <person name="Makela M.R."/>
            <person name="Barry K."/>
            <person name="Chovatia M."/>
            <person name="Clum A."/>
            <person name="Daum C."/>
            <person name="Haridas S."/>
            <person name="He G."/>
            <person name="LaButti K."/>
            <person name="Lipzen A."/>
            <person name="Mondo S."/>
            <person name="Riley R."/>
            <person name="Salamov A."/>
            <person name="Simmons B.A."/>
            <person name="Magnuson J.K."/>
            <person name="Henrissat B."/>
            <person name="Mortensen U.H."/>
            <person name="Larsen T.O."/>
            <person name="Devries R.P."/>
            <person name="Grigoriev I.V."/>
            <person name="Machida M."/>
            <person name="Baker S.E."/>
            <person name="Andersen M.R."/>
        </authorList>
    </citation>
    <scope>NUCLEOTIDE SEQUENCE [LARGE SCALE GENOMIC DNA]</scope>
    <source>
        <strain evidence="2 3">CBS 151.66</strain>
    </source>
</reference>
<dbReference type="Proteomes" id="UP000326565">
    <property type="component" value="Unassembled WGS sequence"/>
</dbReference>
<gene>
    <name evidence="2" type="ORF">BDV29DRAFT_180035</name>
</gene>
<feature type="region of interest" description="Disordered" evidence="1">
    <location>
        <begin position="1"/>
        <end position="45"/>
    </location>
</feature>
<evidence type="ECO:0000256" key="1">
    <source>
        <dbReference type="SAM" id="MobiDB-lite"/>
    </source>
</evidence>
<evidence type="ECO:0000313" key="2">
    <source>
        <dbReference type="EMBL" id="KAB8070955.1"/>
    </source>
</evidence>
<name>A0A5N5WT69_9EURO</name>
<dbReference type="EMBL" id="ML732287">
    <property type="protein sequence ID" value="KAB8070955.1"/>
    <property type="molecule type" value="Genomic_DNA"/>
</dbReference>
<sequence length="99" mass="11579">MVLEPSNRQQWQLQRKGSRQSRVRAFRHHRAERRRPGTPAHPPRPKSAFAALCQSLRSGYFSAWFMCLFCDNCADVLRSRPHRPEESLLSYGLPLLVLY</sequence>
<proteinExistence type="predicted"/>
<evidence type="ECO:0000313" key="3">
    <source>
        <dbReference type="Proteomes" id="UP000326565"/>
    </source>
</evidence>